<gene>
    <name evidence="1" type="ORF">APICC_07964</name>
</gene>
<accession>A0A2A3EF99</accession>
<reference evidence="1 2" key="1">
    <citation type="submission" date="2014-07" db="EMBL/GenBank/DDBJ databases">
        <title>Genomic and transcriptomic analysis on Apis cerana provide comprehensive insights into honey bee biology.</title>
        <authorList>
            <person name="Diao Q."/>
            <person name="Sun L."/>
            <person name="Zheng H."/>
            <person name="Zheng H."/>
            <person name="Xu S."/>
            <person name="Wang S."/>
            <person name="Zeng Z."/>
            <person name="Hu F."/>
            <person name="Su S."/>
            <person name="Wu J."/>
        </authorList>
    </citation>
    <scope>NUCLEOTIDE SEQUENCE [LARGE SCALE GENOMIC DNA]</scope>
    <source>
        <tissue evidence="1">Pupae without intestine</tissue>
    </source>
</reference>
<evidence type="ECO:0000313" key="1">
    <source>
        <dbReference type="EMBL" id="PBC30435.1"/>
    </source>
</evidence>
<organism evidence="1 2">
    <name type="scientific">Apis cerana cerana</name>
    <name type="common">Oriental honeybee</name>
    <dbReference type="NCBI Taxonomy" id="94128"/>
    <lineage>
        <taxon>Eukaryota</taxon>
        <taxon>Metazoa</taxon>
        <taxon>Ecdysozoa</taxon>
        <taxon>Arthropoda</taxon>
        <taxon>Hexapoda</taxon>
        <taxon>Insecta</taxon>
        <taxon>Pterygota</taxon>
        <taxon>Neoptera</taxon>
        <taxon>Endopterygota</taxon>
        <taxon>Hymenoptera</taxon>
        <taxon>Apocrita</taxon>
        <taxon>Aculeata</taxon>
        <taxon>Apoidea</taxon>
        <taxon>Anthophila</taxon>
        <taxon>Apidae</taxon>
        <taxon>Apis</taxon>
    </lineage>
</organism>
<dbReference type="AlphaFoldDB" id="A0A2A3EF99"/>
<protein>
    <submittedName>
        <fullName evidence="1">Uncharacterized protein</fullName>
    </submittedName>
</protein>
<name>A0A2A3EF99_APICC</name>
<dbReference type="Proteomes" id="UP000242457">
    <property type="component" value="Unassembled WGS sequence"/>
</dbReference>
<dbReference type="EMBL" id="KZ288260">
    <property type="protein sequence ID" value="PBC30435.1"/>
    <property type="molecule type" value="Genomic_DNA"/>
</dbReference>
<evidence type="ECO:0000313" key="2">
    <source>
        <dbReference type="Proteomes" id="UP000242457"/>
    </source>
</evidence>
<proteinExistence type="predicted"/>
<keyword evidence="2" id="KW-1185">Reference proteome</keyword>
<sequence length="145" mass="17152">MAYPIQFRSLSRSAHTNKNAASHELRGDRIKMVRNSISDSGFRSSLRYNDINLAINPSITNRFERMDETNSKIGLKYLINRCGWYAHRGNVGPKYVAILKVLHVFKDFFDVSKWRIEYFNYRNKSYYMLSMEIENRVEAELELEI</sequence>